<dbReference type="AlphaFoldDB" id="A0A4R9AV75"/>
<dbReference type="PANTHER" id="PTHR43102">
    <property type="entry name" value="SLR1143 PROTEIN"/>
    <property type="match status" value="1"/>
</dbReference>
<dbReference type="CDD" id="cd01836">
    <property type="entry name" value="FeeA_FeeB_like"/>
    <property type="match status" value="1"/>
</dbReference>
<comment type="caution">
    <text evidence="2">The sequence shown here is derived from an EMBL/GenBank/DDBJ whole genome shotgun (WGS) entry which is preliminary data.</text>
</comment>
<dbReference type="SMART" id="SM00065">
    <property type="entry name" value="GAF"/>
    <property type="match status" value="1"/>
</dbReference>
<keyword evidence="3" id="KW-1185">Reference proteome</keyword>
<reference evidence="2 3" key="1">
    <citation type="submission" date="2019-03" db="EMBL/GenBank/DDBJ databases">
        <title>Genomics of glacier-inhabiting Cryobacterium strains.</title>
        <authorList>
            <person name="Liu Q."/>
            <person name="Xin Y.-H."/>
        </authorList>
    </citation>
    <scope>NUCLEOTIDE SEQUENCE [LARGE SCALE GENOMIC DNA]</scope>
    <source>
        <strain evidence="2 3">Hz16</strain>
    </source>
</reference>
<dbReference type="RefSeq" id="WP_134551842.1">
    <property type="nucleotide sequence ID" value="NZ_SOHL01000016.1"/>
</dbReference>
<dbReference type="InterPro" id="IPR036514">
    <property type="entry name" value="SGNH_hydro_sf"/>
</dbReference>
<name>A0A4R9AV75_9MICO</name>
<dbReference type="InterPro" id="IPR003018">
    <property type="entry name" value="GAF"/>
</dbReference>
<accession>A0A4R9AV75</accession>
<dbReference type="SUPFAM" id="SSF52266">
    <property type="entry name" value="SGNH hydrolase"/>
    <property type="match status" value="1"/>
</dbReference>
<sequence length="415" mass="45002">MHDFTRWVLRPLMRVWTASAQRHDRHLPRPSDAPQAHAPGIDSDRVLILGGGPAVGWGVLSHQLALPGYLARELSVLTGRGVDIDLVASRTMTAANALTALHGRRLSRFDAVVLTVGVNEALALMSVHAWRTRLGELLRVLEQETSQSTKIYILGVAPIRSIEIFNLPLGFIADHSAADLNRVSAQLAAEAPRTTFLPFSPAATLTPDRHRTPADYRDWSLLLAGAMADTLDAARLGINAEQIGQRASNVASEEGTRQAAVDSLGIVDTPPEARFDELVALAQRLFETESAVISVIDRDRQWHKARVGVAAPELPRADSLCAYTIAGSGPFVVEDAQKDQRFSQNPLVLGDSLIRFYAGFPIESPSGERIGSLCVFDPAPRSLAEVDQVLLRELALLVQRELRVPPSGGPAHLPV</sequence>
<organism evidence="2 3">
    <name type="scientific">Cryobacterium gelidum</name>
    <dbReference type="NCBI Taxonomy" id="1259164"/>
    <lineage>
        <taxon>Bacteria</taxon>
        <taxon>Bacillati</taxon>
        <taxon>Actinomycetota</taxon>
        <taxon>Actinomycetes</taxon>
        <taxon>Micrococcales</taxon>
        <taxon>Microbacteriaceae</taxon>
        <taxon>Cryobacterium</taxon>
    </lineage>
</organism>
<dbReference type="Gene3D" id="3.40.50.1110">
    <property type="entry name" value="SGNH hydrolase"/>
    <property type="match status" value="1"/>
</dbReference>
<protein>
    <submittedName>
        <fullName evidence="2">GAF domain-containing protein</fullName>
    </submittedName>
</protein>
<dbReference type="Gene3D" id="3.30.450.40">
    <property type="match status" value="1"/>
</dbReference>
<dbReference type="InterPro" id="IPR029016">
    <property type="entry name" value="GAF-like_dom_sf"/>
</dbReference>
<gene>
    <name evidence="2" type="ORF">E3T50_11010</name>
</gene>
<feature type="domain" description="GAF" evidence="1">
    <location>
        <begin position="270"/>
        <end position="412"/>
    </location>
</feature>
<evidence type="ECO:0000313" key="2">
    <source>
        <dbReference type="EMBL" id="TFD70369.1"/>
    </source>
</evidence>
<dbReference type="PANTHER" id="PTHR43102:SF2">
    <property type="entry name" value="GAF DOMAIN-CONTAINING PROTEIN"/>
    <property type="match status" value="1"/>
</dbReference>
<evidence type="ECO:0000259" key="1">
    <source>
        <dbReference type="SMART" id="SM00065"/>
    </source>
</evidence>
<dbReference type="EMBL" id="SOHL01000016">
    <property type="protein sequence ID" value="TFD70369.1"/>
    <property type="molecule type" value="Genomic_DNA"/>
</dbReference>
<evidence type="ECO:0000313" key="3">
    <source>
        <dbReference type="Proteomes" id="UP000297983"/>
    </source>
</evidence>
<dbReference type="Proteomes" id="UP000297983">
    <property type="component" value="Unassembled WGS sequence"/>
</dbReference>
<proteinExistence type="predicted"/>
<dbReference type="SUPFAM" id="SSF55781">
    <property type="entry name" value="GAF domain-like"/>
    <property type="match status" value="1"/>
</dbReference>
<dbReference type="Pfam" id="PF01590">
    <property type="entry name" value="GAF"/>
    <property type="match status" value="1"/>
</dbReference>